<accession>A0A6H1P402</accession>
<gene>
    <name evidence="2" type="ORF">HFZ78_17635</name>
</gene>
<keyword evidence="1" id="KW-0472">Membrane</keyword>
<sequence>MGRDFYAGIFSFIVGVFAIYMFFHATKERFLNSKTYEQIKYITPLPISFNFFLIKILFMIGGLLCLAVGIYGIMGGFLQIN</sequence>
<feature type="transmembrane region" description="Helical" evidence="1">
    <location>
        <begin position="6"/>
        <end position="26"/>
    </location>
</feature>
<name>A0A6H1P402_PRIMG</name>
<organism evidence="2 3">
    <name type="scientific">Priestia megaterium</name>
    <name type="common">Bacillus megaterium</name>
    <dbReference type="NCBI Taxonomy" id="1404"/>
    <lineage>
        <taxon>Bacteria</taxon>
        <taxon>Bacillati</taxon>
        <taxon>Bacillota</taxon>
        <taxon>Bacilli</taxon>
        <taxon>Bacillales</taxon>
        <taxon>Bacillaceae</taxon>
        <taxon>Priestia</taxon>
    </lineage>
</organism>
<protein>
    <submittedName>
        <fullName evidence="2">Uncharacterized protein</fullName>
    </submittedName>
</protein>
<evidence type="ECO:0000313" key="3">
    <source>
        <dbReference type="Proteomes" id="UP000501868"/>
    </source>
</evidence>
<evidence type="ECO:0000256" key="1">
    <source>
        <dbReference type="SAM" id="Phobius"/>
    </source>
</evidence>
<reference evidence="2 3" key="1">
    <citation type="submission" date="2020-04" db="EMBL/GenBank/DDBJ databases">
        <title>Genome-Wide Identification of 5-Methylcytosine Sites in Bacterial Genomes By High-Throughput Sequencing of MspJI Restriction Fragments.</title>
        <authorList>
            <person name="Wu V."/>
        </authorList>
    </citation>
    <scope>NUCLEOTIDE SEQUENCE [LARGE SCALE GENOMIC DNA]</scope>
    <source>
        <strain evidence="2 3">S2</strain>
    </source>
</reference>
<dbReference type="EMBL" id="CP051128">
    <property type="protein sequence ID" value="QIZ08320.1"/>
    <property type="molecule type" value="Genomic_DNA"/>
</dbReference>
<keyword evidence="1" id="KW-1133">Transmembrane helix</keyword>
<evidence type="ECO:0000313" key="2">
    <source>
        <dbReference type="EMBL" id="QIZ08320.1"/>
    </source>
</evidence>
<reference evidence="2 3" key="2">
    <citation type="submission" date="2020-04" db="EMBL/GenBank/DDBJ databases">
        <authorList>
            <person name="Fomenkov A."/>
            <person name="Anton B.P."/>
            <person name="Roberts R.J."/>
        </authorList>
    </citation>
    <scope>NUCLEOTIDE SEQUENCE [LARGE SCALE GENOMIC DNA]</scope>
    <source>
        <strain evidence="2 3">S2</strain>
    </source>
</reference>
<dbReference type="Proteomes" id="UP000501868">
    <property type="component" value="Chromosome"/>
</dbReference>
<feature type="transmembrane region" description="Helical" evidence="1">
    <location>
        <begin position="47"/>
        <end position="74"/>
    </location>
</feature>
<keyword evidence="1" id="KW-0812">Transmembrane</keyword>
<proteinExistence type="predicted"/>
<dbReference type="AlphaFoldDB" id="A0A6H1P402"/>